<dbReference type="KEGG" id="sdv:BN159_5675"/>
<feature type="chain" id="PRO_5003879862" evidence="1">
    <location>
        <begin position="33"/>
        <end position="94"/>
    </location>
</feature>
<reference evidence="2 3" key="1">
    <citation type="journal article" date="2012" name="J. Bacteriol.">
        <title>Genome sequence of the bacterium Streptomyces davawensis JCM 4913 and heterologous production of the unique antibiotic roseoflavin.</title>
        <authorList>
            <person name="Jankowitsch F."/>
            <person name="Schwarz J."/>
            <person name="Ruckert C."/>
            <person name="Gust B."/>
            <person name="Szczepanowski R."/>
            <person name="Blom J."/>
            <person name="Pelzer S."/>
            <person name="Kalinowski J."/>
            <person name="Mack M."/>
        </authorList>
    </citation>
    <scope>NUCLEOTIDE SEQUENCE [LARGE SCALE GENOMIC DNA]</scope>
    <source>
        <strain evidence="3">DSM 101723 / JCM 4913 / KCC S-0913 / 768</strain>
    </source>
</reference>
<feature type="signal peptide" evidence="1">
    <location>
        <begin position="1"/>
        <end position="32"/>
    </location>
</feature>
<proteinExistence type="predicted"/>
<evidence type="ECO:0000256" key="1">
    <source>
        <dbReference type="SAM" id="SignalP"/>
    </source>
</evidence>
<dbReference type="AlphaFoldDB" id="K4RB71"/>
<dbReference type="EMBL" id="HE971709">
    <property type="protein sequence ID" value="CCK30054.1"/>
    <property type="molecule type" value="Genomic_DNA"/>
</dbReference>
<gene>
    <name evidence="2" type="ORF">BN159_5675</name>
</gene>
<name>K4RB71_STRDJ</name>
<keyword evidence="3" id="KW-1185">Reference proteome</keyword>
<dbReference type="eggNOG" id="ENOG5030RCC">
    <property type="taxonomic scope" value="Bacteria"/>
</dbReference>
<accession>K4RB71</accession>
<dbReference type="HOGENOM" id="CLU_2384785_0_0_11"/>
<keyword evidence="1" id="KW-0732">Signal</keyword>
<evidence type="ECO:0000313" key="2">
    <source>
        <dbReference type="EMBL" id="CCK30054.1"/>
    </source>
</evidence>
<protein>
    <submittedName>
        <fullName evidence="2">Putative secreted protein</fullName>
    </submittedName>
</protein>
<organism evidence="2 3">
    <name type="scientific">Streptomyces davaonensis (strain DSM 101723 / JCM 4913 / KCC S-0913 / 768)</name>
    <dbReference type="NCBI Taxonomy" id="1214101"/>
    <lineage>
        <taxon>Bacteria</taxon>
        <taxon>Bacillati</taxon>
        <taxon>Actinomycetota</taxon>
        <taxon>Actinomycetes</taxon>
        <taxon>Kitasatosporales</taxon>
        <taxon>Streptomycetaceae</taxon>
        <taxon>Streptomyces</taxon>
    </lineage>
</organism>
<evidence type="ECO:0000313" key="3">
    <source>
        <dbReference type="Proteomes" id="UP000008043"/>
    </source>
</evidence>
<sequence>MRRGTAKRMLSVVGVVAVAGVMPLLTATTASADQIACTEYVGSHGYTVGPKVRAACSHGVIFTGIGKTANPKCLVGLANLNVASSVSGKACLRA</sequence>
<dbReference type="Proteomes" id="UP000008043">
    <property type="component" value="Chromosome"/>
</dbReference>